<dbReference type="InterPro" id="IPR001647">
    <property type="entry name" value="HTH_TetR"/>
</dbReference>
<dbReference type="InterPro" id="IPR036271">
    <property type="entry name" value="Tet_transcr_reg_TetR-rel_C_sf"/>
</dbReference>
<evidence type="ECO:0000256" key="2">
    <source>
        <dbReference type="PROSITE-ProRule" id="PRU00335"/>
    </source>
</evidence>
<gene>
    <name evidence="4" type="ORF">DSCO28_66200</name>
</gene>
<evidence type="ECO:0000256" key="1">
    <source>
        <dbReference type="ARBA" id="ARBA00023125"/>
    </source>
</evidence>
<dbReference type="EMBL" id="AP021876">
    <property type="protein sequence ID" value="BBO86054.1"/>
    <property type="molecule type" value="Genomic_DNA"/>
</dbReference>
<sequence length="213" mass="24633">MESKTRILNAAVHIFAKKGFHGARMEDIGTKAKINKAMVYYYYSNKENLFQEALNMIVRRIYSEIISGIRDSDTQKEDPTQILVKFVRLHFSAFSKSKEWSKLFMEVLNNHPEYLRAAFLNAFETEKISEHELIEQTYQKGVAQGIFRNIDFKQVFISILGMNVVYFLAHPIAEFILDLSIQDEKAFLKTREDSIVDLLLHGILKENQSTDGG</sequence>
<dbReference type="KEGG" id="dov:DSCO28_66200"/>
<evidence type="ECO:0000313" key="4">
    <source>
        <dbReference type="EMBL" id="BBO86054.1"/>
    </source>
</evidence>
<dbReference type="Gene3D" id="1.10.357.10">
    <property type="entry name" value="Tetracycline Repressor, domain 2"/>
    <property type="match status" value="1"/>
</dbReference>
<accession>A0A5K8A0Z1</accession>
<dbReference type="Pfam" id="PF00440">
    <property type="entry name" value="TetR_N"/>
    <property type="match status" value="1"/>
</dbReference>
<reference evidence="4 5" key="1">
    <citation type="submission" date="2019-11" db="EMBL/GenBank/DDBJ databases">
        <title>Comparative genomics of hydrocarbon-degrading Desulfosarcina strains.</title>
        <authorList>
            <person name="Watanabe M."/>
            <person name="Kojima H."/>
            <person name="Fukui M."/>
        </authorList>
    </citation>
    <scope>NUCLEOTIDE SEQUENCE [LARGE SCALE GENOMIC DNA]</scope>
    <source>
        <strain evidence="4 5">28bB2T</strain>
    </source>
</reference>
<dbReference type="PRINTS" id="PR00455">
    <property type="entry name" value="HTHTETR"/>
</dbReference>
<proteinExistence type="predicted"/>
<dbReference type="Proteomes" id="UP000425960">
    <property type="component" value="Chromosome"/>
</dbReference>
<keyword evidence="1 2" id="KW-0238">DNA-binding</keyword>
<dbReference type="PROSITE" id="PS50977">
    <property type="entry name" value="HTH_TETR_2"/>
    <property type="match status" value="1"/>
</dbReference>
<dbReference type="SUPFAM" id="SSF46689">
    <property type="entry name" value="Homeodomain-like"/>
    <property type="match status" value="1"/>
</dbReference>
<dbReference type="Pfam" id="PF17938">
    <property type="entry name" value="TetR_C_29"/>
    <property type="match status" value="1"/>
</dbReference>
<evidence type="ECO:0000259" key="3">
    <source>
        <dbReference type="PROSITE" id="PS50977"/>
    </source>
</evidence>
<evidence type="ECO:0000313" key="5">
    <source>
        <dbReference type="Proteomes" id="UP000425960"/>
    </source>
</evidence>
<feature type="DNA-binding region" description="H-T-H motif" evidence="2">
    <location>
        <begin position="24"/>
        <end position="43"/>
    </location>
</feature>
<feature type="domain" description="HTH tetR-type" evidence="3">
    <location>
        <begin position="1"/>
        <end position="61"/>
    </location>
</feature>
<name>A0A5K8A0Z1_9BACT</name>
<organism evidence="4 5">
    <name type="scientific">Desulfosarcina ovata subsp. sediminis</name>
    <dbReference type="NCBI Taxonomy" id="885957"/>
    <lineage>
        <taxon>Bacteria</taxon>
        <taxon>Pseudomonadati</taxon>
        <taxon>Thermodesulfobacteriota</taxon>
        <taxon>Desulfobacteria</taxon>
        <taxon>Desulfobacterales</taxon>
        <taxon>Desulfosarcinaceae</taxon>
        <taxon>Desulfosarcina</taxon>
    </lineage>
</organism>
<dbReference type="GO" id="GO:0003677">
    <property type="term" value="F:DNA binding"/>
    <property type="evidence" value="ECO:0007669"/>
    <property type="project" value="UniProtKB-UniRule"/>
</dbReference>
<dbReference type="InterPro" id="IPR050109">
    <property type="entry name" value="HTH-type_TetR-like_transc_reg"/>
</dbReference>
<protein>
    <recommendedName>
        <fullName evidence="3">HTH tetR-type domain-containing protein</fullName>
    </recommendedName>
</protein>
<dbReference type="AlphaFoldDB" id="A0A5K8A0Z1"/>
<dbReference type="InterPro" id="IPR009057">
    <property type="entry name" value="Homeodomain-like_sf"/>
</dbReference>
<dbReference type="SUPFAM" id="SSF48498">
    <property type="entry name" value="Tetracyclin repressor-like, C-terminal domain"/>
    <property type="match status" value="1"/>
</dbReference>
<dbReference type="PANTHER" id="PTHR30328">
    <property type="entry name" value="TRANSCRIPTIONAL REPRESSOR"/>
    <property type="match status" value="1"/>
</dbReference>
<dbReference type="PANTHER" id="PTHR30328:SF54">
    <property type="entry name" value="HTH-TYPE TRANSCRIPTIONAL REPRESSOR SCO4008"/>
    <property type="match status" value="1"/>
</dbReference>
<dbReference type="InterPro" id="IPR041474">
    <property type="entry name" value="NicS_C"/>
</dbReference>
<dbReference type="RefSeq" id="WP_155313661.1">
    <property type="nucleotide sequence ID" value="NZ_AP021876.1"/>
</dbReference>